<evidence type="ECO:0000313" key="2">
    <source>
        <dbReference type="Proteomes" id="UP000626109"/>
    </source>
</evidence>
<dbReference type="EMBL" id="CAJNNW010037188">
    <property type="protein sequence ID" value="CAE8740015.1"/>
    <property type="molecule type" value="Genomic_DNA"/>
</dbReference>
<protein>
    <submittedName>
        <fullName evidence="1">Uncharacterized protein</fullName>
    </submittedName>
</protein>
<accession>A0A813LWJ6</accession>
<name>A0A813LWJ6_POLGL</name>
<comment type="caution">
    <text evidence="1">The sequence shown here is derived from an EMBL/GenBank/DDBJ whole genome shotgun (WGS) entry which is preliminary data.</text>
</comment>
<gene>
    <name evidence="1" type="ORF">PGLA2088_LOCUS49845</name>
</gene>
<sequence>MAGRQAAEDMRQARTEELRESMRRLAQGAEEDFEKLLGFAGFVIFLFWAV</sequence>
<organism evidence="1 2">
    <name type="scientific">Polarella glacialis</name>
    <name type="common">Dinoflagellate</name>
    <dbReference type="NCBI Taxonomy" id="89957"/>
    <lineage>
        <taxon>Eukaryota</taxon>
        <taxon>Sar</taxon>
        <taxon>Alveolata</taxon>
        <taxon>Dinophyceae</taxon>
        <taxon>Suessiales</taxon>
        <taxon>Suessiaceae</taxon>
        <taxon>Polarella</taxon>
    </lineage>
</organism>
<evidence type="ECO:0000313" key="1">
    <source>
        <dbReference type="EMBL" id="CAE8740015.1"/>
    </source>
</evidence>
<proteinExistence type="predicted"/>
<dbReference type="AlphaFoldDB" id="A0A813LWJ6"/>
<reference evidence="1" key="1">
    <citation type="submission" date="2021-02" db="EMBL/GenBank/DDBJ databases">
        <authorList>
            <person name="Dougan E. K."/>
            <person name="Rhodes N."/>
            <person name="Thang M."/>
            <person name="Chan C."/>
        </authorList>
    </citation>
    <scope>NUCLEOTIDE SEQUENCE</scope>
</reference>
<dbReference type="Proteomes" id="UP000626109">
    <property type="component" value="Unassembled WGS sequence"/>
</dbReference>